<dbReference type="PANTHER" id="PTHR42781:SF8">
    <property type="entry name" value="BICARBONATE TRANSPORT ATP-BINDING PROTEIN CMPC"/>
    <property type="match status" value="1"/>
</dbReference>
<evidence type="ECO:0000256" key="7">
    <source>
        <dbReference type="ARBA" id="ARBA00023065"/>
    </source>
</evidence>
<dbReference type="EMBL" id="OBEA01000001">
    <property type="protein sequence ID" value="SNY39251.1"/>
    <property type="molecule type" value="Genomic_DNA"/>
</dbReference>
<evidence type="ECO:0000259" key="10">
    <source>
        <dbReference type="PROSITE" id="PS50893"/>
    </source>
</evidence>
<evidence type="ECO:0000313" key="12">
    <source>
        <dbReference type="Proteomes" id="UP000231655"/>
    </source>
</evidence>
<evidence type="ECO:0000313" key="11">
    <source>
        <dbReference type="EMBL" id="SNY39251.1"/>
    </source>
</evidence>
<evidence type="ECO:0000256" key="2">
    <source>
        <dbReference type="ARBA" id="ARBA00022475"/>
    </source>
</evidence>
<dbReference type="SUPFAM" id="SSF52540">
    <property type="entry name" value="P-loop containing nucleoside triphosphate hydrolases"/>
    <property type="match status" value="1"/>
</dbReference>
<accession>A0A285HX16</accession>
<keyword evidence="6" id="KW-0408">Iron</keyword>
<protein>
    <submittedName>
        <fullName evidence="11">NitT/TauT family transport system ATP-binding protein</fullName>
    </submittedName>
</protein>
<evidence type="ECO:0000256" key="4">
    <source>
        <dbReference type="ARBA" id="ARBA00022741"/>
    </source>
</evidence>
<evidence type="ECO:0000256" key="3">
    <source>
        <dbReference type="ARBA" id="ARBA00022496"/>
    </source>
</evidence>
<evidence type="ECO:0000256" key="8">
    <source>
        <dbReference type="ARBA" id="ARBA00023136"/>
    </source>
</evidence>
<dbReference type="PANTHER" id="PTHR42781">
    <property type="entry name" value="SPERMIDINE/PUTRESCINE IMPORT ATP-BINDING PROTEIN POTA"/>
    <property type="match status" value="1"/>
</dbReference>
<dbReference type="GO" id="GO:0016020">
    <property type="term" value="C:membrane"/>
    <property type="evidence" value="ECO:0007669"/>
    <property type="project" value="InterPro"/>
</dbReference>
<dbReference type="Proteomes" id="UP000231655">
    <property type="component" value="Unassembled WGS sequence"/>
</dbReference>
<dbReference type="GO" id="GO:0005524">
    <property type="term" value="F:ATP binding"/>
    <property type="evidence" value="ECO:0007669"/>
    <property type="project" value="UniProtKB-KW"/>
</dbReference>
<keyword evidence="5 11" id="KW-0067">ATP-binding</keyword>
<evidence type="ECO:0000256" key="6">
    <source>
        <dbReference type="ARBA" id="ARBA00023004"/>
    </source>
</evidence>
<dbReference type="Gene3D" id="3.40.50.300">
    <property type="entry name" value="P-loop containing nucleotide triphosphate hydrolases"/>
    <property type="match status" value="1"/>
</dbReference>
<dbReference type="PROSITE" id="PS50893">
    <property type="entry name" value="ABC_TRANSPORTER_2"/>
    <property type="match status" value="1"/>
</dbReference>
<keyword evidence="7" id="KW-0406">Ion transport</keyword>
<keyword evidence="8" id="KW-0472">Membrane</keyword>
<evidence type="ECO:0000256" key="5">
    <source>
        <dbReference type="ARBA" id="ARBA00022840"/>
    </source>
</evidence>
<dbReference type="SMART" id="SM00382">
    <property type="entry name" value="AAA"/>
    <property type="match status" value="1"/>
</dbReference>
<organism evidence="11 12">
    <name type="scientific">Pseudooceanicola antarcticus</name>
    <dbReference type="NCBI Taxonomy" id="1247613"/>
    <lineage>
        <taxon>Bacteria</taxon>
        <taxon>Pseudomonadati</taxon>
        <taxon>Pseudomonadota</taxon>
        <taxon>Alphaproteobacteria</taxon>
        <taxon>Rhodobacterales</taxon>
        <taxon>Paracoccaceae</taxon>
        <taxon>Pseudooceanicola</taxon>
    </lineage>
</organism>
<keyword evidence="4" id="KW-0547">Nucleotide-binding</keyword>
<dbReference type="InterPro" id="IPR003439">
    <property type="entry name" value="ABC_transporter-like_ATP-bd"/>
</dbReference>
<gene>
    <name evidence="11" type="ORF">SAMN06297129_0555</name>
</gene>
<keyword evidence="2" id="KW-1003">Cell membrane</keyword>
<sequence>MTRPIPPKADGADLSPPAEISAGGDAPAASGDLADRLRWFAPGTHITIRGLNKTFADGTVLYRDFDLDLPRGKVVSIFGPNGCGKSTLINMISGILDYDSGQILFDGKTARETKIGYVFQNYREAGFPWLRAIDNIRYPLKFLKLSQAEKDARVEKLLASFNVSIDLNRYPYELSGGQQQLVSIMRALVIEPEVLFLDEPFSALDYEMTLFLRDKLQSVLTEMQITTLLVSHDLDEAVELADEVLLLTRKPTSVAARIPFTAPRPRNAEITVTPEFIDVKARSLEIFQREVRKT</sequence>
<dbReference type="GO" id="GO:0016887">
    <property type="term" value="F:ATP hydrolysis activity"/>
    <property type="evidence" value="ECO:0007669"/>
    <property type="project" value="InterPro"/>
</dbReference>
<proteinExistence type="predicted"/>
<dbReference type="Pfam" id="PF00005">
    <property type="entry name" value="ABC_tran"/>
    <property type="match status" value="1"/>
</dbReference>
<dbReference type="InterPro" id="IPR015853">
    <property type="entry name" value="ABC_transpr_FbpC"/>
</dbReference>
<dbReference type="RefSeq" id="WP_218844974.1">
    <property type="nucleotide sequence ID" value="NZ_OBEA01000001.1"/>
</dbReference>
<feature type="region of interest" description="Disordered" evidence="9">
    <location>
        <begin position="1"/>
        <end position="27"/>
    </location>
</feature>
<reference evidence="11 12" key="1">
    <citation type="submission" date="2017-09" db="EMBL/GenBank/DDBJ databases">
        <authorList>
            <person name="Ehlers B."/>
            <person name="Leendertz F.H."/>
        </authorList>
    </citation>
    <scope>NUCLEOTIDE SEQUENCE [LARGE SCALE GENOMIC DNA]</scope>
    <source>
        <strain evidence="11 12">CGMCC 1.12662</strain>
    </source>
</reference>
<dbReference type="AlphaFoldDB" id="A0A285HX16"/>
<keyword evidence="1" id="KW-0813">Transport</keyword>
<evidence type="ECO:0000256" key="1">
    <source>
        <dbReference type="ARBA" id="ARBA00022448"/>
    </source>
</evidence>
<dbReference type="InterPro" id="IPR003593">
    <property type="entry name" value="AAA+_ATPase"/>
</dbReference>
<keyword evidence="3" id="KW-0410">Iron transport</keyword>
<evidence type="ECO:0000256" key="9">
    <source>
        <dbReference type="SAM" id="MobiDB-lite"/>
    </source>
</evidence>
<dbReference type="InterPro" id="IPR050093">
    <property type="entry name" value="ABC_SmlMolc_Importer"/>
</dbReference>
<feature type="domain" description="ABC transporter" evidence="10">
    <location>
        <begin position="46"/>
        <end position="274"/>
    </location>
</feature>
<dbReference type="InterPro" id="IPR027417">
    <property type="entry name" value="P-loop_NTPase"/>
</dbReference>
<dbReference type="GO" id="GO:0015408">
    <property type="term" value="F:ABC-type ferric iron transporter activity"/>
    <property type="evidence" value="ECO:0007669"/>
    <property type="project" value="InterPro"/>
</dbReference>
<name>A0A285HX16_9RHOB</name>
<dbReference type="CDD" id="cd03259">
    <property type="entry name" value="ABC_Carb_Solutes_like"/>
    <property type="match status" value="1"/>
</dbReference>